<evidence type="ECO:0000256" key="4">
    <source>
        <dbReference type="ARBA" id="ARBA00022989"/>
    </source>
</evidence>
<keyword evidence="3 6" id="KW-0812">Transmembrane</keyword>
<dbReference type="RefSeq" id="WP_345477545.1">
    <property type="nucleotide sequence ID" value="NZ_BAABLW010000007.1"/>
</dbReference>
<dbReference type="PANTHER" id="PTHR30086">
    <property type="entry name" value="ARGININE EXPORTER PROTEIN ARGO"/>
    <property type="match status" value="1"/>
</dbReference>
<dbReference type="PANTHER" id="PTHR30086:SF20">
    <property type="entry name" value="ARGININE EXPORTER PROTEIN ARGO-RELATED"/>
    <property type="match status" value="1"/>
</dbReference>
<organism evidence="7 8">
    <name type="scientific">Nesterenkonia rhizosphaerae</name>
    <dbReference type="NCBI Taxonomy" id="1348272"/>
    <lineage>
        <taxon>Bacteria</taxon>
        <taxon>Bacillati</taxon>
        <taxon>Actinomycetota</taxon>
        <taxon>Actinomycetes</taxon>
        <taxon>Micrococcales</taxon>
        <taxon>Micrococcaceae</taxon>
        <taxon>Nesterenkonia</taxon>
    </lineage>
</organism>
<evidence type="ECO:0000256" key="5">
    <source>
        <dbReference type="ARBA" id="ARBA00023136"/>
    </source>
</evidence>
<dbReference type="EMBL" id="BAABLW010000007">
    <property type="protein sequence ID" value="GAA4920794.1"/>
    <property type="molecule type" value="Genomic_DNA"/>
</dbReference>
<keyword evidence="4 6" id="KW-1133">Transmembrane helix</keyword>
<protein>
    <submittedName>
        <fullName evidence="7">LysE family translocator</fullName>
    </submittedName>
</protein>
<dbReference type="Proteomes" id="UP001500368">
    <property type="component" value="Unassembled WGS sequence"/>
</dbReference>
<feature type="transmembrane region" description="Helical" evidence="6">
    <location>
        <begin position="140"/>
        <end position="165"/>
    </location>
</feature>
<accession>A0ABP9FX99</accession>
<comment type="subcellular location">
    <subcellularLocation>
        <location evidence="1">Cell membrane</location>
        <topology evidence="1">Multi-pass membrane protein</topology>
    </subcellularLocation>
</comment>
<reference evidence="8" key="1">
    <citation type="journal article" date="2019" name="Int. J. Syst. Evol. Microbiol.">
        <title>The Global Catalogue of Microorganisms (GCM) 10K type strain sequencing project: providing services to taxonomists for standard genome sequencing and annotation.</title>
        <authorList>
            <consortium name="The Broad Institute Genomics Platform"/>
            <consortium name="The Broad Institute Genome Sequencing Center for Infectious Disease"/>
            <person name="Wu L."/>
            <person name="Ma J."/>
        </authorList>
    </citation>
    <scope>NUCLEOTIDE SEQUENCE [LARGE SCALE GENOMIC DNA]</scope>
    <source>
        <strain evidence="8">JCM 19129</strain>
    </source>
</reference>
<evidence type="ECO:0000256" key="3">
    <source>
        <dbReference type="ARBA" id="ARBA00022692"/>
    </source>
</evidence>
<evidence type="ECO:0000256" key="2">
    <source>
        <dbReference type="ARBA" id="ARBA00022475"/>
    </source>
</evidence>
<dbReference type="Pfam" id="PF01810">
    <property type="entry name" value="LysE"/>
    <property type="match status" value="1"/>
</dbReference>
<feature type="transmembrane region" description="Helical" evidence="6">
    <location>
        <begin position="36"/>
        <end position="59"/>
    </location>
</feature>
<comment type="caution">
    <text evidence="7">The sequence shown here is derived from an EMBL/GenBank/DDBJ whole genome shotgun (WGS) entry which is preliminary data.</text>
</comment>
<feature type="transmembrane region" description="Helical" evidence="6">
    <location>
        <begin position="71"/>
        <end position="88"/>
    </location>
</feature>
<feature type="transmembrane region" description="Helical" evidence="6">
    <location>
        <begin position="177"/>
        <end position="195"/>
    </location>
</feature>
<gene>
    <name evidence="7" type="ORF">GCM10025790_16210</name>
</gene>
<evidence type="ECO:0000313" key="7">
    <source>
        <dbReference type="EMBL" id="GAA4920794.1"/>
    </source>
</evidence>
<evidence type="ECO:0000313" key="8">
    <source>
        <dbReference type="Proteomes" id="UP001500368"/>
    </source>
</evidence>
<keyword evidence="2" id="KW-1003">Cell membrane</keyword>
<evidence type="ECO:0000256" key="6">
    <source>
        <dbReference type="SAM" id="Phobius"/>
    </source>
</evidence>
<evidence type="ECO:0000256" key="1">
    <source>
        <dbReference type="ARBA" id="ARBA00004651"/>
    </source>
</evidence>
<proteinExistence type="predicted"/>
<keyword evidence="8" id="KW-1185">Reference proteome</keyword>
<dbReference type="InterPro" id="IPR001123">
    <property type="entry name" value="LeuE-type"/>
</dbReference>
<name>A0ABP9FX99_9MICC</name>
<keyword evidence="5 6" id="KW-0472">Membrane</keyword>
<sequence length="206" mass="22098">MQLLSLMLFVIAGAGTPGPNNTIVMASGAGFGFRRTLPAIIGINIGFPVMMILVGLGLGQVLNQWPVVLDVLRPIGVAYLLWLAFKIATGPTDVESRREGRPPGLIQMALFQFVNPKAWTLAVAALATFTGFWESFLAEVLVIAGFALVFSTPCTIAWTLLGVGAGRFISSARHMRIFNLVMSGLLVISLIPAFQEIWSSLQPLLG</sequence>